<evidence type="ECO:0000313" key="3">
    <source>
        <dbReference type="EMBL" id="ONG41497.1"/>
    </source>
</evidence>
<evidence type="ECO:0000256" key="1">
    <source>
        <dbReference type="SAM" id="SignalP"/>
    </source>
</evidence>
<dbReference type="Gene3D" id="3.40.50.1820">
    <property type="entry name" value="alpha/beta hydrolase"/>
    <property type="match status" value="1"/>
</dbReference>
<reference evidence="3 4" key="1">
    <citation type="submission" date="2016-10" db="EMBL/GenBank/DDBJ databases">
        <title>Draft Genome sequence of Alkanindiges sp. strain H1.</title>
        <authorList>
            <person name="Subhash Y."/>
            <person name="Lee S."/>
        </authorList>
    </citation>
    <scope>NUCLEOTIDE SEQUENCE [LARGE SCALE GENOMIC DNA]</scope>
    <source>
        <strain evidence="3 4">H1</strain>
    </source>
</reference>
<evidence type="ECO:0000259" key="2">
    <source>
        <dbReference type="Pfam" id="PF00561"/>
    </source>
</evidence>
<dbReference type="AlphaFoldDB" id="A0A1S8CW03"/>
<gene>
    <name evidence="3" type="ORF">BKE30_03380</name>
</gene>
<organism evidence="3 4">
    <name type="scientific">Alkanindiges hydrocarboniclasticus</name>
    <dbReference type="NCBI Taxonomy" id="1907941"/>
    <lineage>
        <taxon>Bacteria</taxon>
        <taxon>Pseudomonadati</taxon>
        <taxon>Pseudomonadota</taxon>
        <taxon>Gammaproteobacteria</taxon>
        <taxon>Moraxellales</taxon>
        <taxon>Moraxellaceae</taxon>
        <taxon>Alkanindiges</taxon>
    </lineage>
</organism>
<dbReference type="SUPFAM" id="SSF53474">
    <property type="entry name" value="alpha/beta-Hydrolases"/>
    <property type="match status" value="1"/>
</dbReference>
<name>A0A1S8CW03_9GAMM</name>
<protein>
    <submittedName>
        <fullName evidence="3">Lipase</fullName>
    </submittedName>
</protein>
<dbReference type="Proteomes" id="UP000192132">
    <property type="component" value="Unassembled WGS sequence"/>
</dbReference>
<sequence length="332" mass="35013">MKLALLPLLVTAGLSVSTLSIAETSTFQLCNISGCHANAGGSQTVSSSYAKTKYPLVFANGAAGFSSIGEFNYWYGIPQNLTTNGGNVFITHEASLDSSENRGEQLLDQVQQILAITGDSKVNLIGHSHGSQSIRYVAGVIPDQVASVTGVAGPNLGSPVADNIYTLLKTPVLGRIVSTVVSTAMDSFFTLINVSAGQYYSQDTQASLYALTSTGAAEFNKKFPQGIPTTKCGQGAAMVNGIRYYSWSGTGKLTNPLNPATPLLTATGLLISEPSDGLVPKCSSHLGMVIRDNYFQNHLDEVNQVAGLVSPFEVSPVTLYRQHANRLKVAGL</sequence>
<dbReference type="EMBL" id="MLCN01000008">
    <property type="protein sequence ID" value="ONG41497.1"/>
    <property type="molecule type" value="Genomic_DNA"/>
</dbReference>
<dbReference type="STRING" id="1907941.BKE30_03380"/>
<comment type="caution">
    <text evidence="3">The sequence shown here is derived from an EMBL/GenBank/DDBJ whole genome shotgun (WGS) entry which is preliminary data.</text>
</comment>
<feature type="signal peptide" evidence="1">
    <location>
        <begin position="1"/>
        <end position="22"/>
    </location>
</feature>
<accession>A0A1S8CW03</accession>
<keyword evidence="1" id="KW-0732">Signal</keyword>
<evidence type="ECO:0000313" key="4">
    <source>
        <dbReference type="Proteomes" id="UP000192132"/>
    </source>
</evidence>
<dbReference type="InterPro" id="IPR029058">
    <property type="entry name" value="AB_hydrolase_fold"/>
</dbReference>
<feature type="chain" id="PRO_5013091555" evidence="1">
    <location>
        <begin position="23"/>
        <end position="332"/>
    </location>
</feature>
<keyword evidence="4" id="KW-1185">Reference proteome</keyword>
<dbReference type="OrthoDB" id="2004167at2"/>
<dbReference type="Pfam" id="PF00561">
    <property type="entry name" value="Abhydrolase_1"/>
    <property type="match status" value="1"/>
</dbReference>
<dbReference type="InterPro" id="IPR000073">
    <property type="entry name" value="AB_hydrolase_1"/>
</dbReference>
<feature type="domain" description="AB hydrolase-1" evidence="2">
    <location>
        <begin position="54"/>
        <end position="259"/>
    </location>
</feature>
<proteinExistence type="predicted"/>